<protein>
    <recommendedName>
        <fullName evidence="15">RCK N-terminal domain-containing protein</fullName>
    </recommendedName>
</protein>
<evidence type="ECO:0000256" key="3">
    <source>
        <dbReference type="ARBA" id="ARBA00022449"/>
    </source>
</evidence>
<evidence type="ECO:0000256" key="7">
    <source>
        <dbReference type="ARBA" id="ARBA00022989"/>
    </source>
</evidence>
<keyword evidence="6" id="KW-0630">Potassium</keyword>
<dbReference type="Gene3D" id="1.20.1530.20">
    <property type="match status" value="1"/>
</dbReference>
<evidence type="ECO:0000259" key="12">
    <source>
        <dbReference type="Pfam" id="PF00999"/>
    </source>
</evidence>
<dbReference type="InterPro" id="IPR036291">
    <property type="entry name" value="NAD(P)-bd_dom_sf"/>
</dbReference>
<evidence type="ECO:0000256" key="11">
    <source>
        <dbReference type="SAM" id="Phobius"/>
    </source>
</evidence>
<dbReference type="GO" id="GO:1902600">
    <property type="term" value="P:proton transmembrane transport"/>
    <property type="evidence" value="ECO:0007669"/>
    <property type="project" value="InterPro"/>
</dbReference>
<dbReference type="EMBL" id="HBGW01090704">
    <property type="protein sequence ID" value="CAD9639757.1"/>
    <property type="molecule type" value="Transcribed_RNA"/>
</dbReference>
<evidence type="ECO:0000259" key="13">
    <source>
        <dbReference type="Pfam" id="PF02254"/>
    </source>
</evidence>
<evidence type="ECO:0000256" key="5">
    <source>
        <dbReference type="ARBA" id="ARBA00022692"/>
    </source>
</evidence>
<feature type="transmembrane region" description="Helical" evidence="11">
    <location>
        <begin position="90"/>
        <end position="119"/>
    </location>
</feature>
<evidence type="ECO:0000256" key="2">
    <source>
        <dbReference type="ARBA" id="ARBA00022448"/>
    </source>
</evidence>
<keyword evidence="2" id="KW-0813">Transport</keyword>
<accession>A0A7S2VMR7</accession>
<dbReference type="PANTHER" id="PTHR46157">
    <property type="entry name" value="K(+) EFFLUX ANTIPORTER 3, CHLOROPLASTIC"/>
    <property type="match status" value="1"/>
</dbReference>
<organism evidence="14">
    <name type="scientific">Zooxanthella nutricula</name>
    <dbReference type="NCBI Taxonomy" id="1333877"/>
    <lineage>
        <taxon>Eukaryota</taxon>
        <taxon>Sar</taxon>
        <taxon>Alveolata</taxon>
        <taxon>Dinophyceae</taxon>
        <taxon>Peridiniales</taxon>
        <taxon>Peridiniales incertae sedis</taxon>
        <taxon>Zooxanthella</taxon>
    </lineage>
</organism>
<dbReference type="AlphaFoldDB" id="A0A7S2VMR7"/>
<dbReference type="InterPro" id="IPR006153">
    <property type="entry name" value="Cation/H_exchanger_TM"/>
</dbReference>
<comment type="subcellular location">
    <subcellularLocation>
        <location evidence="1">Membrane</location>
        <topology evidence="1">Multi-pass membrane protein</topology>
    </subcellularLocation>
</comment>
<reference evidence="14" key="1">
    <citation type="submission" date="2021-01" db="EMBL/GenBank/DDBJ databases">
        <authorList>
            <person name="Corre E."/>
            <person name="Pelletier E."/>
            <person name="Niang G."/>
            <person name="Scheremetjew M."/>
            <person name="Finn R."/>
            <person name="Kale V."/>
            <person name="Holt S."/>
            <person name="Cochrane G."/>
            <person name="Meng A."/>
            <person name="Brown T."/>
            <person name="Cohen L."/>
        </authorList>
    </citation>
    <scope>NUCLEOTIDE SEQUENCE</scope>
    <source>
        <strain evidence="14">RCC3387</strain>
    </source>
</reference>
<feature type="domain" description="RCK N-terminal" evidence="13">
    <location>
        <begin position="279"/>
        <end position="395"/>
    </location>
</feature>
<feature type="transmembrane region" description="Helical" evidence="11">
    <location>
        <begin position="163"/>
        <end position="182"/>
    </location>
</feature>
<evidence type="ECO:0000256" key="1">
    <source>
        <dbReference type="ARBA" id="ARBA00004141"/>
    </source>
</evidence>
<proteinExistence type="predicted"/>
<name>A0A7S2VMR7_9DINO</name>
<evidence type="ECO:0000256" key="10">
    <source>
        <dbReference type="SAM" id="MobiDB-lite"/>
    </source>
</evidence>
<dbReference type="Gene3D" id="3.40.50.720">
    <property type="entry name" value="NAD(P)-binding Rossmann-like Domain"/>
    <property type="match status" value="1"/>
</dbReference>
<feature type="domain" description="Cation/H+ exchanger transmembrane" evidence="12">
    <location>
        <begin position="10"/>
        <end position="241"/>
    </location>
</feature>
<keyword evidence="7 11" id="KW-1133">Transmembrane helix</keyword>
<feature type="transmembrane region" description="Helical" evidence="11">
    <location>
        <begin position="194"/>
        <end position="213"/>
    </location>
</feature>
<feature type="region of interest" description="Disordered" evidence="10">
    <location>
        <begin position="463"/>
        <end position="495"/>
    </location>
</feature>
<feature type="compositionally biased region" description="Low complexity" evidence="10">
    <location>
        <begin position="482"/>
        <end position="495"/>
    </location>
</feature>
<dbReference type="GO" id="GO:0016020">
    <property type="term" value="C:membrane"/>
    <property type="evidence" value="ECO:0007669"/>
    <property type="project" value="UniProtKB-SubCell"/>
</dbReference>
<feature type="compositionally biased region" description="Basic and acidic residues" evidence="10">
    <location>
        <begin position="463"/>
        <end position="475"/>
    </location>
</feature>
<evidence type="ECO:0000256" key="8">
    <source>
        <dbReference type="ARBA" id="ARBA00023065"/>
    </source>
</evidence>
<evidence type="ECO:0000256" key="6">
    <source>
        <dbReference type="ARBA" id="ARBA00022958"/>
    </source>
</evidence>
<dbReference type="InterPro" id="IPR038770">
    <property type="entry name" value="Na+/solute_symporter_sf"/>
</dbReference>
<dbReference type="InterPro" id="IPR003148">
    <property type="entry name" value="RCK_N"/>
</dbReference>
<keyword evidence="8" id="KW-0406">Ion transport</keyword>
<dbReference type="GO" id="GO:0006813">
    <property type="term" value="P:potassium ion transport"/>
    <property type="evidence" value="ECO:0007669"/>
    <property type="project" value="UniProtKB-KW"/>
</dbReference>
<feature type="transmembrane region" description="Helical" evidence="11">
    <location>
        <begin position="51"/>
        <end position="70"/>
    </location>
</feature>
<feature type="transmembrane region" description="Helical" evidence="11">
    <location>
        <begin position="15"/>
        <end position="39"/>
    </location>
</feature>
<dbReference type="GO" id="GO:0015297">
    <property type="term" value="F:antiporter activity"/>
    <property type="evidence" value="ECO:0007669"/>
    <property type="project" value="UniProtKB-KW"/>
</dbReference>
<feature type="transmembrane region" description="Helical" evidence="11">
    <location>
        <begin position="139"/>
        <end position="157"/>
    </location>
</feature>
<dbReference type="PANTHER" id="PTHR46157:SF4">
    <property type="entry name" value="K(+) EFFLUX ANTIPORTER 3, CHLOROPLASTIC"/>
    <property type="match status" value="1"/>
</dbReference>
<evidence type="ECO:0000256" key="9">
    <source>
        <dbReference type="ARBA" id="ARBA00023136"/>
    </source>
</evidence>
<dbReference type="Pfam" id="PF02254">
    <property type="entry name" value="TrkA_N"/>
    <property type="match status" value="1"/>
</dbReference>
<evidence type="ECO:0000256" key="4">
    <source>
        <dbReference type="ARBA" id="ARBA00022538"/>
    </source>
</evidence>
<keyword evidence="5 11" id="KW-0812">Transmembrane</keyword>
<evidence type="ECO:0000313" key="14">
    <source>
        <dbReference type="EMBL" id="CAD9639757.1"/>
    </source>
</evidence>
<sequence length="495" mass="52748">MDESKERGTMHGRSAFGILLFQDLVVPFLLVLLPMLNAGSSGAILAAVRNAGVNALLALSPLLLGGRFLLSKMFAFVAESGNTVALRSLSFFTVLGMCYMFQVFSLSNTLGAFLAGVILSETAYRESVEIAISPIREDLLGLFFITVGFGIDLSLVLTKPVLVLSAMSGLLLCKAIVTMGVCRVSGMSFANSQHVGFLLCQAGEFAFVMFGIAREVGAFSSQQAKLLLTVTSVSMACTPLLSRVGRDFSRCLQEKKQGAGVTSSDIMGEVREKLEGARVIICGYGRVGVLVTQLLDTKFIPWVAFDVDDRIVAEARGKDLPVFLGDIPEIAARAMNGKDAACLDAKKVAVVTPSDAVGSLHMVRNLRQAYPDLRIVARAMTESSARSLRGFKAEPIVPGLPEDTILMNLPIGATVLKALGCPEKDAEAVVNNIRQELLVSEGQAKLKSGALYNLVKWYHGEREQQQADAAERAAEEVANSPPQAVAGASAEPAPA</sequence>
<keyword evidence="3" id="KW-0050">Antiport</keyword>
<gene>
    <name evidence="14" type="ORF">BRAN1462_LOCUS57579</name>
</gene>
<dbReference type="Pfam" id="PF00999">
    <property type="entry name" value="Na_H_Exchanger"/>
    <property type="match status" value="1"/>
</dbReference>
<dbReference type="SUPFAM" id="SSF51735">
    <property type="entry name" value="NAD(P)-binding Rossmann-fold domains"/>
    <property type="match status" value="1"/>
</dbReference>
<evidence type="ECO:0008006" key="15">
    <source>
        <dbReference type="Google" id="ProtNLM"/>
    </source>
</evidence>
<keyword evidence="4" id="KW-0633">Potassium transport</keyword>
<keyword evidence="9 11" id="KW-0472">Membrane</keyword>